<dbReference type="EMBL" id="CAJGYM010000041">
    <property type="protein sequence ID" value="CAD6194115.1"/>
    <property type="molecule type" value="Genomic_DNA"/>
</dbReference>
<dbReference type="PANTHER" id="PTHR46165:SF2">
    <property type="entry name" value="SET AND MYND DOMAIN-CONTAINING PROTEIN 4"/>
    <property type="match status" value="1"/>
</dbReference>
<keyword evidence="6" id="KW-1185">Reference proteome</keyword>
<gene>
    <name evidence="5" type="ORF">CAUJ_LOCUS10034</name>
</gene>
<accession>A0A8S1HFS0</accession>
<evidence type="ECO:0000256" key="2">
    <source>
        <dbReference type="ARBA" id="ARBA00022679"/>
    </source>
</evidence>
<evidence type="ECO:0000313" key="5">
    <source>
        <dbReference type="EMBL" id="CAD6194115.1"/>
    </source>
</evidence>
<dbReference type="GO" id="GO:0005737">
    <property type="term" value="C:cytoplasm"/>
    <property type="evidence" value="ECO:0007669"/>
    <property type="project" value="TreeGrafter"/>
</dbReference>
<reference evidence="5" key="1">
    <citation type="submission" date="2020-10" db="EMBL/GenBank/DDBJ databases">
        <authorList>
            <person name="Kikuchi T."/>
        </authorList>
    </citation>
    <scope>NUCLEOTIDE SEQUENCE</scope>
    <source>
        <strain evidence="5">NKZ352</strain>
    </source>
</reference>
<dbReference type="InterPro" id="IPR001214">
    <property type="entry name" value="SET_dom"/>
</dbReference>
<evidence type="ECO:0000256" key="3">
    <source>
        <dbReference type="ARBA" id="ARBA00022691"/>
    </source>
</evidence>
<dbReference type="GO" id="GO:0005634">
    <property type="term" value="C:nucleus"/>
    <property type="evidence" value="ECO:0007669"/>
    <property type="project" value="TreeGrafter"/>
</dbReference>
<evidence type="ECO:0000259" key="4">
    <source>
        <dbReference type="PROSITE" id="PS50280"/>
    </source>
</evidence>
<dbReference type="Proteomes" id="UP000835052">
    <property type="component" value="Unassembled WGS sequence"/>
</dbReference>
<dbReference type="SUPFAM" id="SSF82199">
    <property type="entry name" value="SET domain"/>
    <property type="match status" value="1"/>
</dbReference>
<dbReference type="AlphaFoldDB" id="A0A8S1HFS0"/>
<evidence type="ECO:0000313" key="6">
    <source>
        <dbReference type="Proteomes" id="UP000835052"/>
    </source>
</evidence>
<dbReference type="Gene3D" id="2.170.270.10">
    <property type="entry name" value="SET domain"/>
    <property type="match status" value="1"/>
</dbReference>
<dbReference type="SMART" id="SM00317">
    <property type="entry name" value="SET"/>
    <property type="match status" value="1"/>
</dbReference>
<comment type="caution">
    <text evidence="5">The sequence shown here is derived from an EMBL/GenBank/DDBJ whole genome shotgun (WGS) entry which is preliminary data.</text>
</comment>
<dbReference type="PROSITE" id="PS50280">
    <property type="entry name" value="SET"/>
    <property type="match status" value="1"/>
</dbReference>
<keyword evidence="2" id="KW-0808">Transferase</keyword>
<dbReference type="OrthoDB" id="1028014at2759"/>
<dbReference type="GO" id="GO:0008168">
    <property type="term" value="F:methyltransferase activity"/>
    <property type="evidence" value="ECO:0007669"/>
    <property type="project" value="UniProtKB-KW"/>
</dbReference>
<dbReference type="InterPro" id="IPR052097">
    <property type="entry name" value="SET-MYND_domain_protein"/>
</dbReference>
<keyword evidence="1" id="KW-0489">Methyltransferase</keyword>
<evidence type="ECO:0000256" key="1">
    <source>
        <dbReference type="ARBA" id="ARBA00022603"/>
    </source>
</evidence>
<keyword evidence="3" id="KW-0949">S-adenosyl-L-methionine</keyword>
<name>A0A8S1HFS0_9PELO</name>
<sequence length="482" mass="54590">MFIFPCRRTSSPNIPSSQFSLTVEIAPYRTENELRKSFLCDGVTVAYDKKRGRFIKATKDLNPGTIICIEEGVTVNVKRGHCYNCLRLVKVSDLYCDKCSQGSEPIELARGDFDDLGIFKLSAHILLSYPFVEVIRAIDQPNIVPPKSAPSHLSSTDFSSILQLEPHSEIAKVFDDPAIQMRIKKFVDLLGNHPKWGAMEVSERFVKFSKALRIVSERCARNSHVVYDIVQTTRKSKEEPMGTGIFPISSIFNHSCTPNVFSFFIGNVFVFVSRGVLAGQELVDTYGVTKSQNCSAKRKRFLAEHSGFTCNCPCCQLGHSMDQFLISAMNSPETLVYSATHVNDFWSFVEFIPPGHKDLEVLVEFFAQREDAKADPRTQIQLWENFLTNAEKRKISFDPYLVRPLLELVLAFHDDSLIRDEQYEESRMSMMIALHEHLHVFYCDLHPASGPLKMLLEATNKKEGDIREPLGLLKEIAKDLTG</sequence>
<protein>
    <recommendedName>
        <fullName evidence="4">SET domain-containing protein</fullName>
    </recommendedName>
</protein>
<dbReference type="PANTHER" id="PTHR46165">
    <property type="entry name" value="SET AND MYND DOMAIN-CONTAINING PROTEIN 4"/>
    <property type="match status" value="1"/>
</dbReference>
<organism evidence="5 6">
    <name type="scientific">Caenorhabditis auriculariae</name>
    <dbReference type="NCBI Taxonomy" id="2777116"/>
    <lineage>
        <taxon>Eukaryota</taxon>
        <taxon>Metazoa</taxon>
        <taxon>Ecdysozoa</taxon>
        <taxon>Nematoda</taxon>
        <taxon>Chromadorea</taxon>
        <taxon>Rhabditida</taxon>
        <taxon>Rhabditina</taxon>
        <taxon>Rhabditomorpha</taxon>
        <taxon>Rhabditoidea</taxon>
        <taxon>Rhabditidae</taxon>
        <taxon>Peloderinae</taxon>
        <taxon>Caenorhabditis</taxon>
    </lineage>
</organism>
<feature type="domain" description="SET" evidence="4">
    <location>
        <begin position="41"/>
        <end position="287"/>
    </location>
</feature>
<dbReference type="GO" id="GO:0042826">
    <property type="term" value="F:histone deacetylase binding"/>
    <property type="evidence" value="ECO:0007669"/>
    <property type="project" value="TreeGrafter"/>
</dbReference>
<dbReference type="GO" id="GO:0032259">
    <property type="term" value="P:methylation"/>
    <property type="evidence" value="ECO:0007669"/>
    <property type="project" value="UniProtKB-KW"/>
</dbReference>
<dbReference type="Pfam" id="PF00856">
    <property type="entry name" value="SET"/>
    <property type="match status" value="1"/>
</dbReference>
<dbReference type="InterPro" id="IPR046341">
    <property type="entry name" value="SET_dom_sf"/>
</dbReference>
<proteinExistence type="predicted"/>